<sequence>MTILGVDAGGTFTDFVCIDAGAEASFRIYKTLSTPEAPERAILAGIRGLGLTGKLDSGDLHVIHGSTVATNAVLEGKVAKTVFITNHGFKDMLRLARQARPALYALEFEPIQPPVPPEFCLETGGRIAADGMIVDTLTEEDVSRLLAEIANLQPQAVAINLLFSFMDDAFERKLEAAIKNSDLAVFISRSSAVLPVYKEYERGIATWLNASLAPIVSRYLSILRDQLRGCSLQIMQSSGETIAADKASDLAVNLLLSGPAGGLTAIQFLGRQIGNEKLISFDMGGTSTDVALIDGKINTTIEGQIERYPIGVPMVDMHTIGAGGGSIAFVDSGGMLKVGPHSAGADPGPACYAKGGEVATVTDANLVLGRLLVSSALAGSLTLSLAKSKSAIKALGEVLGMCIEETALGIITIANEHMAKAIRLISVNRGYDPSEFVLASFGGAGGLHVCSIAEAMQMKQAIVPVYAGVLSALGMTVADRGRQFTRTVALYAEDGVAKNLEEQFLELAELGRCELVNEGLSRSKLQVKYSADCRYRGQSYTLNIPWSNLQTCCTAFAVLHKQRYGYDLSAGIEIVNIRVNVIAATKSLSLPLHCSKGEYDKCESIKVYGSSEPAKVFNRDQLQTGTEFEGPAVVSEYAATIFVAPGWTARVDQYGNLLLSNKAIE</sequence>
<dbReference type="GO" id="GO:0006749">
    <property type="term" value="P:glutathione metabolic process"/>
    <property type="evidence" value="ECO:0007669"/>
    <property type="project" value="TreeGrafter"/>
</dbReference>
<name>A0A2A5WDZ0_9GAMM</name>
<dbReference type="Pfam" id="PF05378">
    <property type="entry name" value="Hydant_A_N"/>
    <property type="match status" value="1"/>
</dbReference>
<evidence type="ECO:0000259" key="2">
    <source>
        <dbReference type="Pfam" id="PF05378"/>
    </source>
</evidence>
<dbReference type="AlphaFoldDB" id="A0A2A5WDZ0"/>
<evidence type="ECO:0000313" key="5">
    <source>
        <dbReference type="Proteomes" id="UP000219329"/>
    </source>
</evidence>
<dbReference type="Proteomes" id="UP000219329">
    <property type="component" value="Unassembled WGS sequence"/>
</dbReference>
<feature type="domain" description="Acetophenone carboxylase-like C-terminal" evidence="3">
    <location>
        <begin position="612"/>
        <end position="654"/>
    </location>
</feature>
<organism evidence="4 5">
    <name type="scientific">OM182 bacterium MED-G28</name>
    <dbReference type="NCBI Taxonomy" id="1986256"/>
    <lineage>
        <taxon>Bacteria</taxon>
        <taxon>Pseudomonadati</taxon>
        <taxon>Pseudomonadota</taxon>
        <taxon>Gammaproteobacteria</taxon>
        <taxon>OMG group</taxon>
        <taxon>OM182 clade</taxon>
    </lineage>
</organism>
<evidence type="ECO:0000259" key="3">
    <source>
        <dbReference type="Pfam" id="PF19278"/>
    </source>
</evidence>
<dbReference type="GO" id="GO:0017168">
    <property type="term" value="F:5-oxoprolinase (ATP-hydrolyzing) activity"/>
    <property type="evidence" value="ECO:0007669"/>
    <property type="project" value="TreeGrafter"/>
</dbReference>
<dbReference type="InterPro" id="IPR045079">
    <property type="entry name" value="Oxoprolinase-like"/>
</dbReference>
<dbReference type="InterPro" id="IPR049517">
    <property type="entry name" value="ACX-like_C"/>
</dbReference>
<dbReference type="Pfam" id="PF01968">
    <property type="entry name" value="Hydantoinase_A"/>
    <property type="match status" value="1"/>
</dbReference>
<dbReference type="PANTHER" id="PTHR11365:SF23">
    <property type="entry name" value="HYPOTHETICAL 5-OXOPROLINASE (EUROFUNG)-RELATED"/>
    <property type="match status" value="1"/>
</dbReference>
<evidence type="ECO:0000313" key="4">
    <source>
        <dbReference type="EMBL" id="PDH34543.1"/>
    </source>
</evidence>
<protein>
    <submittedName>
        <fullName evidence="4">Hydantoinase</fullName>
    </submittedName>
</protein>
<feature type="domain" description="Hydantoinase/oxoprolinase N-terminal" evidence="2">
    <location>
        <begin position="4"/>
        <end position="180"/>
    </location>
</feature>
<evidence type="ECO:0000259" key="1">
    <source>
        <dbReference type="Pfam" id="PF01968"/>
    </source>
</evidence>
<dbReference type="InterPro" id="IPR002821">
    <property type="entry name" value="Hydantoinase_A"/>
</dbReference>
<dbReference type="Pfam" id="PF19278">
    <property type="entry name" value="Hydant_A_C"/>
    <property type="match status" value="1"/>
</dbReference>
<accession>A0A2A5WDZ0</accession>
<proteinExistence type="predicted"/>
<reference evidence="4 5" key="1">
    <citation type="submission" date="2017-08" db="EMBL/GenBank/DDBJ databases">
        <title>Fine stratification of microbial communities through a metagenomic profile of the photic zone.</title>
        <authorList>
            <person name="Haro-Moreno J.M."/>
            <person name="Lopez-Perez M."/>
            <person name="De La Torre J."/>
            <person name="Picazo A."/>
            <person name="Camacho A."/>
            <person name="Rodriguez-Valera F."/>
        </authorList>
    </citation>
    <scope>NUCLEOTIDE SEQUENCE [LARGE SCALE GENOMIC DNA]</scope>
    <source>
        <strain evidence="4">MED-G28</strain>
    </source>
</reference>
<dbReference type="GO" id="GO:0005829">
    <property type="term" value="C:cytosol"/>
    <property type="evidence" value="ECO:0007669"/>
    <property type="project" value="TreeGrafter"/>
</dbReference>
<feature type="domain" description="Hydantoinase A/oxoprolinase" evidence="1">
    <location>
        <begin position="202"/>
        <end position="479"/>
    </location>
</feature>
<dbReference type="PANTHER" id="PTHR11365">
    <property type="entry name" value="5-OXOPROLINASE RELATED"/>
    <property type="match status" value="1"/>
</dbReference>
<dbReference type="InterPro" id="IPR008040">
    <property type="entry name" value="Hydant_A_N"/>
</dbReference>
<dbReference type="EMBL" id="NTJZ01000003">
    <property type="protein sequence ID" value="PDH34543.1"/>
    <property type="molecule type" value="Genomic_DNA"/>
</dbReference>
<gene>
    <name evidence="4" type="ORF">CNF02_04070</name>
</gene>
<comment type="caution">
    <text evidence="4">The sequence shown here is derived from an EMBL/GenBank/DDBJ whole genome shotgun (WGS) entry which is preliminary data.</text>
</comment>